<keyword evidence="3" id="KW-1185">Reference proteome</keyword>
<gene>
    <name evidence="2" type="ORF">GOODEAATRI_020787</name>
</gene>
<accession>A0ABV0PZR2</accession>
<name>A0ABV0PZR2_9TELE</name>
<keyword evidence="1" id="KW-0175">Coiled coil</keyword>
<dbReference type="EMBL" id="JAHRIO010091929">
    <property type="protein sequence ID" value="MEQ2189018.1"/>
    <property type="molecule type" value="Genomic_DNA"/>
</dbReference>
<feature type="non-terminal residue" evidence="2">
    <location>
        <position position="1"/>
    </location>
</feature>
<evidence type="ECO:0000313" key="2">
    <source>
        <dbReference type="EMBL" id="MEQ2189018.1"/>
    </source>
</evidence>
<dbReference type="PANTHER" id="PTHR21549">
    <property type="entry name" value="MUTATED IN BLADDER CANCER 1"/>
    <property type="match status" value="1"/>
</dbReference>
<evidence type="ECO:0000256" key="1">
    <source>
        <dbReference type="ARBA" id="ARBA00023054"/>
    </source>
</evidence>
<dbReference type="Proteomes" id="UP001476798">
    <property type="component" value="Unassembled WGS sequence"/>
</dbReference>
<organism evidence="2 3">
    <name type="scientific">Goodea atripinnis</name>
    <dbReference type="NCBI Taxonomy" id="208336"/>
    <lineage>
        <taxon>Eukaryota</taxon>
        <taxon>Metazoa</taxon>
        <taxon>Chordata</taxon>
        <taxon>Craniata</taxon>
        <taxon>Vertebrata</taxon>
        <taxon>Euteleostomi</taxon>
        <taxon>Actinopterygii</taxon>
        <taxon>Neopterygii</taxon>
        <taxon>Teleostei</taxon>
        <taxon>Neoteleostei</taxon>
        <taxon>Acanthomorphata</taxon>
        <taxon>Ovalentaria</taxon>
        <taxon>Atherinomorphae</taxon>
        <taxon>Cyprinodontiformes</taxon>
        <taxon>Goodeidae</taxon>
        <taxon>Goodea</taxon>
    </lineage>
</organism>
<comment type="caution">
    <text evidence="2">The sequence shown here is derived from an EMBL/GenBank/DDBJ whole genome shotgun (WGS) entry which is preliminary data.</text>
</comment>
<reference evidence="2 3" key="1">
    <citation type="submission" date="2021-06" db="EMBL/GenBank/DDBJ databases">
        <authorList>
            <person name="Palmer J.M."/>
        </authorList>
    </citation>
    <scope>NUCLEOTIDE SEQUENCE [LARGE SCALE GENOMIC DNA]</scope>
    <source>
        <strain evidence="2 3">GA_2019</strain>
        <tissue evidence="2">Muscle</tissue>
    </source>
</reference>
<dbReference type="PANTHER" id="PTHR21549:SF1">
    <property type="entry name" value="COILED-COIL DOMAIN-CONTAINING PROTEIN 148"/>
    <property type="match status" value="1"/>
</dbReference>
<sequence length="140" mass="16511">KYISSTSDTVVSSEIIPEEVLDSECPYPDLMDSLIQAFQSLSQRYQGRLQSLKEQLEKTDKFCGWCPDDHQQFQFTVSMYTHDIPNYRALCMDMLLRQFPDRTRLELVSFFFYLKNMAETDRDATSSFFLYCLNLIICTY</sequence>
<proteinExistence type="predicted"/>
<evidence type="ECO:0000313" key="3">
    <source>
        <dbReference type="Proteomes" id="UP001476798"/>
    </source>
</evidence>
<dbReference type="InterPro" id="IPR039902">
    <property type="entry name" value="CCDC148/CCDC112"/>
</dbReference>
<protein>
    <submittedName>
        <fullName evidence="2">Uncharacterized protein</fullName>
    </submittedName>
</protein>